<evidence type="ECO:0000313" key="1">
    <source>
        <dbReference type="EMBL" id="TNN41898.1"/>
    </source>
</evidence>
<sequence length="193" mass="20925">MPNPADVSFPNGAPPLQLHVAVHVRVLPPSARLTPVTQVGISQLTLWPLACGDGEVSLELGSEAACRRVRLEGGGNRGLPGLLTSLLGSFCREEETTTIAPLSGERKKMTGNKRWEEKEKRTLRHLRGDSPSQSLRIKTFAPVCYIRVSACIHNREFTEFKTGTRAGVTVQQATVLTGDFEPNATVVVVVTGR</sequence>
<dbReference type="Proteomes" id="UP000314294">
    <property type="component" value="Unassembled WGS sequence"/>
</dbReference>
<evidence type="ECO:0000313" key="2">
    <source>
        <dbReference type="Proteomes" id="UP000314294"/>
    </source>
</evidence>
<reference evidence="1 2" key="1">
    <citation type="submission" date="2019-03" db="EMBL/GenBank/DDBJ databases">
        <title>First draft genome of Liparis tanakae, snailfish: a comprehensive survey of snailfish specific genes.</title>
        <authorList>
            <person name="Kim W."/>
            <person name="Song I."/>
            <person name="Jeong J.-H."/>
            <person name="Kim D."/>
            <person name="Kim S."/>
            <person name="Ryu S."/>
            <person name="Song J.Y."/>
            <person name="Lee S.K."/>
        </authorList>
    </citation>
    <scope>NUCLEOTIDE SEQUENCE [LARGE SCALE GENOMIC DNA]</scope>
    <source>
        <tissue evidence="1">Muscle</tissue>
    </source>
</reference>
<accession>A0A4Z2FL74</accession>
<dbReference type="AlphaFoldDB" id="A0A4Z2FL74"/>
<dbReference type="OrthoDB" id="10625513at2759"/>
<gene>
    <name evidence="1" type="ORF">EYF80_047932</name>
</gene>
<name>A0A4Z2FL74_9TELE</name>
<dbReference type="EMBL" id="SRLO01001074">
    <property type="protein sequence ID" value="TNN41898.1"/>
    <property type="molecule type" value="Genomic_DNA"/>
</dbReference>
<organism evidence="1 2">
    <name type="scientific">Liparis tanakae</name>
    <name type="common">Tanaka's snailfish</name>
    <dbReference type="NCBI Taxonomy" id="230148"/>
    <lineage>
        <taxon>Eukaryota</taxon>
        <taxon>Metazoa</taxon>
        <taxon>Chordata</taxon>
        <taxon>Craniata</taxon>
        <taxon>Vertebrata</taxon>
        <taxon>Euteleostomi</taxon>
        <taxon>Actinopterygii</taxon>
        <taxon>Neopterygii</taxon>
        <taxon>Teleostei</taxon>
        <taxon>Neoteleostei</taxon>
        <taxon>Acanthomorphata</taxon>
        <taxon>Eupercaria</taxon>
        <taxon>Perciformes</taxon>
        <taxon>Cottioidei</taxon>
        <taxon>Cottales</taxon>
        <taxon>Liparidae</taxon>
        <taxon>Liparis</taxon>
    </lineage>
</organism>
<keyword evidence="2" id="KW-1185">Reference proteome</keyword>
<protein>
    <submittedName>
        <fullName evidence="1">Uncharacterized protein</fullName>
    </submittedName>
</protein>
<proteinExistence type="predicted"/>
<comment type="caution">
    <text evidence="1">The sequence shown here is derived from an EMBL/GenBank/DDBJ whole genome shotgun (WGS) entry which is preliminary data.</text>
</comment>